<evidence type="ECO:0000313" key="2">
    <source>
        <dbReference type="Proteomes" id="UP001208570"/>
    </source>
</evidence>
<gene>
    <name evidence="1" type="ORF">LSH36_5g16026</name>
</gene>
<accession>A0AAD9KFW0</accession>
<dbReference type="EMBL" id="JAODUP010000005">
    <property type="protein sequence ID" value="KAK2170010.1"/>
    <property type="molecule type" value="Genomic_DNA"/>
</dbReference>
<dbReference type="Proteomes" id="UP001208570">
    <property type="component" value="Unassembled WGS sequence"/>
</dbReference>
<evidence type="ECO:0000313" key="1">
    <source>
        <dbReference type="EMBL" id="KAK2170010.1"/>
    </source>
</evidence>
<protein>
    <submittedName>
        <fullName evidence="1">Uncharacterized protein</fullName>
    </submittedName>
</protein>
<dbReference type="AlphaFoldDB" id="A0AAD9KFW0"/>
<sequence length="109" mass="11914">MGSNTTHMMGYDQLNNASAVKGDRHARSAQRVNKRNVSEAVSSLLTLGTIVSPTDAAVQTVLACDDIAGIESDRLLEPNSSLNVYSREWYKHLLDKVPFLHWCTIPSGA</sequence>
<organism evidence="1 2">
    <name type="scientific">Paralvinella palmiformis</name>
    <dbReference type="NCBI Taxonomy" id="53620"/>
    <lineage>
        <taxon>Eukaryota</taxon>
        <taxon>Metazoa</taxon>
        <taxon>Spiralia</taxon>
        <taxon>Lophotrochozoa</taxon>
        <taxon>Annelida</taxon>
        <taxon>Polychaeta</taxon>
        <taxon>Sedentaria</taxon>
        <taxon>Canalipalpata</taxon>
        <taxon>Terebellida</taxon>
        <taxon>Terebelliformia</taxon>
        <taxon>Alvinellidae</taxon>
        <taxon>Paralvinella</taxon>
    </lineage>
</organism>
<reference evidence="1" key="1">
    <citation type="journal article" date="2023" name="Mol. Biol. Evol.">
        <title>Third-Generation Sequencing Reveals the Adaptive Role of the Epigenome in Three Deep-Sea Polychaetes.</title>
        <authorList>
            <person name="Perez M."/>
            <person name="Aroh O."/>
            <person name="Sun Y."/>
            <person name="Lan Y."/>
            <person name="Juniper S.K."/>
            <person name="Young C.R."/>
            <person name="Angers B."/>
            <person name="Qian P.Y."/>
        </authorList>
    </citation>
    <scope>NUCLEOTIDE SEQUENCE</scope>
    <source>
        <strain evidence="1">P08H-3</strain>
    </source>
</reference>
<keyword evidence="2" id="KW-1185">Reference proteome</keyword>
<proteinExistence type="predicted"/>
<comment type="caution">
    <text evidence="1">The sequence shown here is derived from an EMBL/GenBank/DDBJ whole genome shotgun (WGS) entry which is preliminary data.</text>
</comment>
<name>A0AAD9KFW0_9ANNE</name>